<feature type="compositionally biased region" description="Acidic residues" evidence="1">
    <location>
        <begin position="31"/>
        <end position="42"/>
    </location>
</feature>
<evidence type="ECO:0000256" key="1">
    <source>
        <dbReference type="SAM" id="MobiDB-lite"/>
    </source>
</evidence>
<comment type="caution">
    <text evidence="2">The sequence shown here is derived from an EMBL/GenBank/DDBJ whole genome shotgun (WGS) entry which is preliminary data.</text>
</comment>
<feature type="region of interest" description="Disordered" evidence="1">
    <location>
        <begin position="22"/>
        <end position="68"/>
    </location>
</feature>
<dbReference type="AlphaFoldDB" id="A0AAW2JL40"/>
<gene>
    <name evidence="2" type="ORF">Sangu_3200100</name>
</gene>
<proteinExistence type="predicted"/>
<protein>
    <submittedName>
        <fullName evidence="2">Uncharacterized protein</fullName>
    </submittedName>
</protein>
<reference evidence="2" key="2">
    <citation type="journal article" date="2024" name="Plant">
        <title>Genomic evolution and insights into agronomic trait innovations of Sesamum species.</title>
        <authorList>
            <person name="Miao H."/>
            <person name="Wang L."/>
            <person name="Qu L."/>
            <person name="Liu H."/>
            <person name="Sun Y."/>
            <person name="Le M."/>
            <person name="Wang Q."/>
            <person name="Wei S."/>
            <person name="Zheng Y."/>
            <person name="Lin W."/>
            <person name="Duan Y."/>
            <person name="Cao H."/>
            <person name="Xiong S."/>
            <person name="Wang X."/>
            <person name="Wei L."/>
            <person name="Li C."/>
            <person name="Ma Q."/>
            <person name="Ju M."/>
            <person name="Zhao R."/>
            <person name="Li G."/>
            <person name="Mu C."/>
            <person name="Tian Q."/>
            <person name="Mei H."/>
            <person name="Zhang T."/>
            <person name="Gao T."/>
            <person name="Zhang H."/>
        </authorList>
    </citation>
    <scope>NUCLEOTIDE SEQUENCE</scope>
    <source>
        <strain evidence="2">G01</strain>
    </source>
</reference>
<dbReference type="EMBL" id="JACGWK010000712">
    <property type="protein sequence ID" value="KAL0295366.1"/>
    <property type="molecule type" value="Genomic_DNA"/>
</dbReference>
<reference evidence="2" key="1">
    <citation type="submission" date="2020-06" db="EMBL/GenBank/DDBJ databases">
        <authorList>
            <person name="Li T."/>
            <person name="Hu X."/>
            <person name="Zhang T."/>
            <person name="Song X."/>
            <person name="Zhang H."/>
            <person name="Dai N."/>
            <person name="Sheng W."/>
            <person name="Hou X."/>
            <person name="Wei L."/>
        </authorList>
    </citation>
    <scope>NUCLEOTIDE SEQUENCE</scope>
    <source>
        <strain evidence="2">G01</strain>
        <tissue evidence="2">Leaf</tissue>
    </source>
</reference>
<evidence type="ECO:0000313" key="2">
    <source>
        <dbReference type="EMBL" id="KAL0295366.1"/>
    </source>
</evidence>
<sequence>MRKRMYRQMELRLRVLIRRLRGVESANETHVEDDENAMQDECDSARGAGQTNEDEDDGLMSGYSSDDP</sequence>
<organism evidence="2">
    <name type="scientific">Sesamum angustifolium</name>
    <dbReference type="NCBI Taxonomy" id="2727405"/>
    <lineage>
        <taxon>Eukaryota</taxon>
        <taxon>Viridiplantae</taxon>
        <taxon>Streptophyta</taxon>
        <taxon>Embryophyta</taxon>
        <taxon>Tracheophyta</taxon>
        <taxon>Spermatophyta</taxon>
        <taxon>Magnoliopsida</taxon>
        <taxon>eudicotyledons</taxon>
        <taxon>Gunneridae</taxon>
        <taxon>Pentapetalae</taxon>
        <taxon>asterids</taxon>
        <taxon>lamiids</taxon>
        <taxon>Lamiales</taxon>
        <taxon>Pedaliaceae</taxon>
        <taxon>Sesamum</taxon>
    </lineage>
</organism>
<accession>A0AAW2JL40</accession>
<name>A0AAW2JL40_9LAMI</name>